<keyword evidence="3" id="KW-1185">Reference proteome</keyword>
<evidence type="ECO:0000256" key="1">
    <source>
        <dbReference type="SAM" id="MobiDB-lite"/>
    </source>
</evidence>
<sequence length="56" mass="6585">MPKISENRKITNPSSMHRTGNGVELLSGSMSYRIMRKRERDVNVKLFCMINQIFRI</sequence>
<feature type="region of interest" description="Disordered" evidence="1">
    <location>
        <begin position="1"/>
        <end position="22"/>
    </location>
</feature>
<evidence type="ECO:0000313" key="2">
    <source>
        <dbReference type="EMBL" id="PRQ35721.1"/>
    </source>
</evidence>
<protein>
    <submittedName>
        <fullName evidence="2">Uncharacterized protein</fullName>
    </submittedName>
</protein>
<dbReference type="EMBL" id="PDCK01000043">
    <property type="protein sequence ID" value="PRQ35721.1"/>
    <property type="molecule type" value="Genomic_DNA"/>
</dbReference>
<name>A0A2P6QNF3_ROSCH</name>
<dbReference type="Proteomes" id="UP000238479">
    <property type="component" value="Chromosome 5"/>
</dbReference>
<comment type="caution">
    <text evidence="2">The sequence shown here is derived from an EMBL/GenBank/DDBJ whole genome shotgun (WGS) entry which is preliminary data.</text>
</comment>
<dbReference type="AlphaFoldDB" id="A0A2P6QNF3"/>
<dbReference type="Gramene" id="PRQ35721">
    <property type="protein sequence ID" value="PRQ35721"/>
    <property type="gene ID" value="RchiOBHm_Chr5g0083051"/>
</dbReference>
<reference evidence="2 3" key="1">
    <citation type="journal article" date="2018" name="Nat. Genet.">
        <title>The Rosa genome provides new insights in the design of modern roses.</title>
        <authorList>
            <person name="Bendahmane M."/>
        </authorList>
    </citation>
    <scope>NUCLEOTIDE SEQUENCE [LARGE SCALE GENOMIC DNA]</scope>
    <source>
        <strain evidence="3">cv. Old Blush</strain>
    </source>
</reference>
<organism evidence="2 3">
    <name type="scientific">Rosa chinensis</name>
    <name type="common">China rose</name>
    <dbReference type="NCBI Taxonomy" id="74649"/>
    <lineage>
        <taxon>Eukaryota</taxon>
        <taxon>Viridiplantae</taxon>
        <taxon>Streptophyta</taxon>
        <taxon>Embryophyta</taxon>
        <taxon>Tracheophyta</taxon>
        <taxon>Spermatophyta</taxon>
        <taxon>Magnoliopsida</taxon>
        <taxon>eudicotyledons</taxon>
        <taxon>Gunneridae</taxon>
        <taxon>Pentapetalae</taxon>
        <taxon>rosids</taxon>
        <taxon>fabids</taxon>
        <taxon>Rosales</taxon>
        <taxon>Rosaceae</taxon>
        <taxon>Rosoideae</taxon>
        <taxon>Rosoideae incertae sedis</taxon>
        <taxon>Rosa</taxon>
    </lineage>
</organism>
<evidence type="ECO:0000313" key="3">
    <source>
        <dbReference type="Proteomes" id="UP000238479"/>
    </source>
</evidence>
<proteinExistence type="predicted"/>
<accession>A0A2P6QNF3</accession>
<gene>
    <name evidence="2" type="ORF">RchiOBHm_Chr5g0083051</name>
</gene>